<dbReference type="RefSeq" id="WP_250922063.1">
    <property type="nucleotide sequence ID" value="NZ_JAMQAW010000032.1"/>
</dbReference>
<accession>A0ABT0UT11</accession>
<gene>
    <name evidence="1" type="ORF">NBG84_26210</name>
</gene>
<dbReference type="EMBL" id="JAMQAW010000032">
    <property type="protein sequence ID" value="MCM2391737.1"/>
    <property type="molecule type" value="Genomic_DNA"/>
</dbReference>
<reference evidence="1" key="1">
    <citation type="submission" date="2022-06" db="EMBL/GenBank/DDBJ databases">
        <title>Genome public.</title>
        <authorList>
            <person name="Sun Q."/>
        </authorList>
    </citation>
    <scope>NUCLEOTIDE SEQUENCE</scope>
    <source>
        <strain evidence="1">CWNU-1</strain>
    </source>
</reference>
<proteinExistence type="predicted"/>
<evidence type="ECO:0000313" key="1">
    <source>
        <dbReference type="EMBL" id="MCM2391737.1"/>
    </source>
</evidence>
<evidence type="ECO:0000313" key="2">
    <source>
        <dbReference type="Proteomes" id="UP001431429"/>
    </source>
</evidence>
<protein>
    <submittedName>
        <fullName evidence="1">Uncharacterized protein</fullName>
    </submittedName>
</protein>
<comment type="caution">
    <text evidence="1">The sequence shown here is derived from an EMBL/GenBank/DDBJ whole genome shotgun (WGS) entry which is preliminary data.</text>
</comment>
<keyword evidence="2" id="KW-1185">Reference proteome</keyword>
<name>A0ABT0UT11_9ACTN</name>
<dbReference type="Proteomes" id="UP001431429">
    <property type="component" value="Unassembled WGS sequence"/>
</dbReference>
<organism evidence="1 2">
    <name type="scientific">Streptomyces albipurpureus</name>
    <dbReference type="NCBI Taxonomy" id="2897419"/>
    <lineage>
        <taxon>Bacteria</taxon>
        <taxon>Bacillati</taxon>
        <taxon>Actinomycetota</taxon>
        <taxon>Actinomycetes</taxon>
        <taxon>Kitasatosporales</taxon>
        <taxon>Streptomycetaceae</taxon>
        <taxon>Streptomyces</taxon>
    </lineage>
</organism>
<sequence>MSTAKDARGVDIVEGASCIYGAPVGRSIALVEGVIDGFTPSGRVWVKIVRRAYGGGWEGGRDRVHVGADRLVIVDKLPTCELPTDAEKAADRRVETIARYRACIAALEAGEPAQGWESTDALPNYRRWLAELEAV</sequence>